<evidence type="ECO:0000256" key="1">
    <source>
        <dbReference type="SAM" id="MobiDB-lite"/>
    </source>
</evidence>
<dbReference type="EMBL" id="LXQA010182548">
    <property type="protein sequence ID" value="MCI30836.1"/>
    <property type="molecule type" value="Genomic_DNA"/>
</dbReference>
<accession>A0A392R4S7</accession>
<name>A0A392R4S7_9FABA</name>
<feature type="compositionally biased region" description="Acidic residues" evidence="1">
    <location>
        <begin position="43"/>
        <end position="52"/>
    </location>
</feature>
<comment type="caution">
    <text evidence="2">The sequence shown here is derived from an EMBL/GenBank/DDBJ whole genome shotgun (WGS) entry which is preliminary data.</text>
</comment>
<organism evidence="2 3">
    <name type="scientific">Trifolium medium</name>
    <dbReference type="NCBI Taxonomy" id="97028"/>
    <lineage>
        <taxon>Eukaryota</taxon>
        <taxon>Viridiplantae</taxon>
        <taxon>Streptophyta</taxon>
        <taxon>Embryophyta</taxon>
        <taxon>Tracheophyta</taxon>
        <taxon>Spermatophyta</taxon>
        <taxon>Magnoliopsida</taxon>
        <taxon>eudicotyledons</taxon>
        <taxon>Gunneridae</taxon>
        <taxon>Pentapetalae</taxon>
        <taxon>rosids</taxon>
        <taxon>fabids</taxon>
        <taxon>Fabales</taxon>
        <taxon>Fabaceae</taxon>
        <taxon>Papilionoideae</taxon>
        <taxon>50 kb inversion clade</taxon>
        <taxon>NPAAA clade</taxon>
        <taxon>Hologalegina</taxon>
        <taxon>IRL clade</taxon>
        <taxon>Trifolieae</taxon>
        <taxon>Trifolium</taxon>
    </lineage>
</organism>
<reference evidence="2 3" key="1">
    <citation type="journal article" date="2018" name="Front. Plant Sci.">
        <title>Red Clover (Trifolium pratense) and Zigzag Clover (T. medium) - A Picture of Genomic Similarities and Differences.</title>
        <authorList>
            <person name="Dluhosova J."/>
            <person name="Istvanek J."/>
            <person name="Nedelnik J."/>
            <person name="Repkova J."/>
        </authorList>
    </citation>
    <scope>NUCLEOTIDE SEQUENCE [LARGE SCALE GENOMIC DNA]</scope>
    <source>
        <strain evidence="3">cv. 10/8</strain>
        <tissue evidence="2">Leaf</tissue>
    </source>
</reference>
<sequence>MKRGTKKSYVPKDTKKSPGASTSKHHKEQIKLQTKQEVIEISSESDDTDSDYAEFLKTYNPEEEYLDSS</sequence>
<protein>
    <submittedName>
        <fullName evidence="2">Uncharacterized protein</fullName>
    </submittedName>
</protein>
<evidence type="ECO:0000313" key="3">
    <source>
        <dbReference type="Proteomes" id="UP000265520"/>
    </source>
</evidence>
<evidence type="ECO:0000313" key="2">
    <source>
        <dbReference type="EMBL" id="MCI30836.1"/>
    </source>
</evidence>
<proteinExistence type="predicted"/>
<keyword evidence="3" id="KW-1185">Reference proteome</keyword>
<dbReference type="AlphaFoldDB" id="A0A392R4S7"/>
<dbReference type="Proteomes" id="UP000265520">
    <property type="component" value="Unassembled WGS sequence"/>
</dbReference>
<feature type="region of interest" description="Disordered" evidence="1">
    <location>
        <begin position="1"/>
        <end position="69"/>
    </location>
</feature>
<feature type="non-terminal residue" evidence="2">
    <location>
        <position position="69"/>
    </location>
</feature>